<dbReference type="Proteomes" id="UP001054252">
    <property type="component" value="Unassembled WGS sequence"/>
</dbReference>
<sequence length="57" mass="6495">MCLGVHSFDEVVALLALEGLPLFILDDLGFIYLCSQKLNWPTLCSYRQRNFLLCEDG</sequence>
<dbReference type="AlphaFoldDB" id="A0AAV5K3Z3"/>
<keyword evidence="2" id="KW-1185">Reference proteome</keyword>
<organism evidence="1 2">
    <name type="scientific">Rubroshorea leprosula</name>
    <dbReference type="NCBI Taxonomy" id="152421"/>
    <lineage>
        <taxon>Eukaryota</taxon>
        <taxon>Viridiplantae</taxon>
        <taxon>Streptophyta</taxon>
        <taxon>Embryophyta</taxon>
        <taxon>Tracheophyta</taxon>
        <taxon>Spermatophyta</taxon>
        <taxon>Magnoliopsida</taxon>
        <taxon>eudicotyledons</taxon>
        <taxon>Gunneridae</taxon>
        <taxon>Pentapetalae</taxon>
        <taxon>rosids</taxon>
        <taxon>malvids</taxon>
        <taxon>Malvales</taxon>
        <taxon>Dipterocarpaceae</taxon>
        <taxon>Rubroshorea</taxon>
    </lineage>
</organism>
<comment type="caution">
    <text evidence="1">The sequence shown here is derived from an EMBL/GenBank/DDBJ whole genome shotgun (WGS) entry which is preliminary data.</text>
</comment>
<dbReference type="EMBL" id="BPVZ01000056">
    <property type="protein sequence ID" value="GKV20802.1"/>
    <property type="molecule type" value="Genomic_DNA"/>
</dbReference>
<gene>
    <name evidence="1" type="ORF">SLEP1_g30868</name>
</gene>
<evidence type="ECO:0000313" key="1">
    <source>
        <dbReference type="EMBL" id="GKV20802.1"/>
    </source>
</evidence>
<name>A0AAV5K3Z3_9ROSI</name>
<protein>
    <submittedName>
        <fullName evidence="1">Uncharacterized protein</fullName>
    </submittedName>
</protein>
<evidence type="ECO:0000313" key="2">
    <source>
        <dbReference type="Proteomes" id="UP001054252"/>
    </source>
</evidence>
<proteinExistence type="predicted"/>
<reference evidence="1 2" key="1">
    <citation type="journal article" date="2021" name="Commun. Biol.">
        <title>The genome of Shorea leprosula (Dipterocarpaceae) highlights the ecological relevance of drought in aseasonal tropical rainforests.</title>
        <authorList>
            <person name="Ng K.K.S."/>
            <person name="Kobayashi M.J."/>
            <person name="Fawcett J.A."/>
            <person name="Hatakeyama M."/>
            <person name="Paape T."/>
            <person name="Ng C.H."/>
            <person name="Ang C.C."/>
            <person name="Tnah L.H."/>
            <person name="Lee C.T."/>
            <person name="Nishiyama T."/>
            <person name="Sese J."/>
            <person name="O'Brien M.J."/>
            <person name="Copetti D."/>
            <person name="Mohd Noor M.I."/>
            <person name="Ong R.C."/>
            <person name="Putra M."/>
            <person name="Sireger I.Z."/>
            <person name="Indrioko S."/>
            <person name="Kosugi Y."/>
            <person name="Izuno A."/>
            <person name="Isagi Y."/>
            <person name="Lee S.L."/>
            <person name="Shimizu K.K."/>
        </authorList>
    </citation>
    <scope>NUCLEOTIDE SEQUENCE [LARGE SCALE GENOMIC DNA]</scope>
    <source>
        <strain evidence="1">214</strain>
    </source>
</reference>
<accession>A0AAV5K3Z3</accession>